<dbReference type="Proteomes" id="UP001345963">
    <property type="component" value="Unassembled WGS sequence"/>
</dbReference>
<evidence type="ECO:0000313" key="2">
    <source>
        <dbReference type="Proteomes" id="UP001345963"/>
    </source>
</evidence>
<comment type="caution">
    <text evidence="1">The sequence shown here is derived from an EMBL/GenBank/DDBJ whole genome shotgun (WGS) entry which is preliminary data.</text>
</comment>
<keyword evidence="2" id="KW-1185">Reference proteome</keyword>
<protein>
    <submittedName>
        <fullName evidence="1">Uncharacterized protein</fullName>
    </submittedName>
</protein>
<gene>
    <name evidence="1" type="ORF">ATANTOWER_017514</name>
</gene>
<evidence type="ECO:0000313" key="1">
    <source>
        <dbReference type="EMBL" id="MED6252821.1"/>
    </source>
</evidence>
<name>A0ABU7BQT1_9TELE</name>
<sequence length="146" mass="16350">MHTYLLHSTTLICNTLLIISKESFSMNISPPFCFFQRFPAKFLKKSFVSTKHNFRHTIEKCYFIMKYVVGHFPPSQGIRQPTLLGDVNKVSADGDAPLELSPHSLCFLPTSSNRIGGILSEACIKNTVVTSKGCKHSLYINILSLP</sequence>
<organism evidence="1 2">
    <name type="scientific">Ataeniobius toweri</name>
    <dbReference type="NCBI Taxonomy" id="208326"/>
    <lineage>
        <taxon>Eukaryota</taxon>
        <taxon>Metazoa</taxon>
        <taxon>Chordata</taxon>
        <taxon>Craniata</taxon>
        <taxon>Vertebrata</taxon>
        <taxon>Euteleostomi</taxon>
        <taxon>Actinopterygii</taxon>
        <taxon>Neopterygii</taxon>
        <taxon>Teleostei</taxon>
        <taxon>Neoteleostei</taxon>
        <taxon>Acanthomorphata</taxon>
        <taxon>Ovalentaria</taxon>
        <taxon>Atherinomorphae</taxon>
        <taxon>Cyprinodontiformes</taxon>
        <taxon>Goodeidae</taxon>
        <taxon>Ataeniobius</taxon>
    </lineage>
</organism>
<proteinExistence type="predicted"/>
<dbReference type="EMBL" id="JAHUTI010062627">
    <property type="protein sequence ID" value="MED6252821.1"/>
    <property type="molecule type" value="Genomic_DNA"/>
</dbReference>
<accession>A0ABU7BQT1</accession>
<reference evidence="1 2" key="1">
    <citation type="submission" date="2021-07" db="EMBL/GenBank/DDBJ databases">
        <authorList>
            <person name="Palmer J.M."/>
        </authorList>
    </citation>
    <scope>NUCLEOTIDE SEQUENCE [LARGE SCALE GENOMIC DNA]</scope>
    <source>
        <strain evidence="1 2">AT_MEX2019</strain>
        <tissue evidence="1">Muscle</tissue>
    </source>
</reference>